<evidence type="ECO:0000313" key="6">
    <source>
        <dbReference type="EMBL" id="RON54718.1"/>
    </source>
</evidence>
<keyword evidence="4" id="KW-0812">Transmembrane</keyword>
<dbReference type="GO" id="GO:0031640">
    <property type="term" value="P:killing of cells of another organism"/>
    <property type="evidence" value="ECO:0007669"/>
    <property type="project" value="UniProtKB-KW"/>
</dbReference>
<feature type="transmembrane region" description="Helical" evidence="4">
    <location>
        <begin position="49"/>
        <end position="73"/>
    </location>
</feature>
<keyword evidence="4" id="KW-1133">Transmembrane helix</keyword>
<evidence type="ECO:0000256" key="3">
    <source>
        <dbReference type="ARBA" id="ARBA00023048"/>
    </source>
</evidence>
<organism evidence="6 7">
    <name type="scientific">Pseudomonas frederiksbergensis</name>
    <dbReference type="NCBI Taxonomy" id="104087"/>
    <lineage>
        <taxon>Bacteria</taxon>
        <taxon>Pseudomonadati</taxon>
        <taxon>Pseudomonadota</taxon>
        <taxon>Gammaproteobacteria</taxon>
        <taxon>Pseudomonadales</taxon>
        <taxon>Pseudomonadaceae</taxon>
        <taxon>Pseudomonas</taxon>
    </lineage>
</organism>
<reference evidence="6 7" key="1">
    <citation type="submission" date="2016-10" db="EMBL/GenBank/DDBJ databases">
        <title>Comparative genome analysis of multiple Pseudomonas spp. focuses on biocontrol and plant growth promoting traits.</title>
        <authorList>
            <person name="Tao X.-Y."/>
            <person name="Taylor C.G."/>
        </authorList>
    </citation>
    <scope>NUCLEOTIDE SEQUENCE [LARGE SCALE GENOMIC DNA]</scope>
    <source>
        <strain evidence="6 7">39A2</strain>
    </source>
</reference>
<gene>
    <name evidence="6" type="ORF">BK665_10345</name>
</gene>
<dbReference type="InterPro" id="IPR036302">
    <property type="entry name" value="Pyosin/cloacin_T_dom_sf"/>
</dbReference>
<dbReference type="SUPFAM" id="SSF69369">
    <property type="entry name" value="Cloacin translocation domain"/>
    <property type="match status" value="1"/>
</dbReference>
<protein>
    <recommendedName>
        <fullName evidence="5">Pyosin/cloacin translocation domain-containing protein</fullName>
    </recommendedName>
</protein>
<evidence type="ECO:0000313" key="7">
    <source>
        <dbReference type="Proteomes" id="UP000283627"/>
    </source>
</evidence>
<evidence type="ECO:0000256" key="4">
    <source>
        <dbReference type="SAM" id="Phobius"/>
    </source>
</evidence>
<proteinExistence type="predicted"/>
<dbReference type="AlphaFoldDB" id="A0A423KLF4"/>
<dbReference type="Proteomes" id="UP000283627">
    <property type="component" value="Unassembled WGS sequence"/>
</dbReference>
<dbReference type="GO" id="GO:0042742">
    <property type="term" value="P:defense response to bacterium"/>
    <property type="evidence" value="ECO:0007669"/>
    <property type="project" value="UniProtKB-KW"/>
</dbReference>
<keyword evidence="1" id="KW-0929">Antimicrobial</keyword>
<accession>A0A423KLF4</accession>
<feature type="domain" description="Pyosin/cloacin translocation" evidence="5">
    <location>
        <begin position="130"/>
        <end position="264"/>
    </location>
</feature>
<sequence>MAMVAMFKAWETSRPFPVSGSSAAAGPVFTLATGRLATSAATTQAVRTALQTGVAAVTTASSAIIVGFAALLFPSPLGNGESRELNVPLSDLVPDNLHAWSLSLSDYEPSSLQALSIPLSYFTPEHLDDLRSVAAANGRVRLPVAIGSRTAGNTTELFVAATNSTTVPDGVPVRLATFDPIQNVYRSYNPDAPSIGMTWTPIVRPDNASTTLPVMEPNIAVYDGTTLTALEGRTDAFPEFDRYSFGGFVTVFPVESGIPPLYVVFSSPYEGATTTGKYSGRAFNPDRAGGPIIDLNWRTAVITRGGIDAVKLHIARLDQSDANDIMIDRLEKILGGYLEITETDQRYYTHELRELERFRAMELADDFKPEGGSPQWNNAHTATLEDYRLGSSDALLYSEEALDAANNQIDRIYKDLLKGEFQ</sequence>
<evidence type="ECO:0000256" key="1">
    <source>
        <dbReference type="ARBA" id="ARBA00022529"/>
    </source>
</evidence>
<name>A0A423KLF4_9PSED</name>
<dbReference type="Pfam" id="PF06958">
    <property type="entry name" value="Pyocin_S"/>
    <property type="match status" value="1"/>
</dbReference>
<evidence type="ECO:0000256" key="2">
    <source>
        <dbReference type="ARBA" id="ARBA00023022"/>
    </source>
</evidence>
<dbReference type="EMBL" id="MOBP01000006">
    <property type="protein sequence ID" value="RON54718.1"/>
    <property type="molecule type" value="Genomic_DNA"/>
</dbReference>
<evidence type="ECO:0000259" key="5">
    <source>
        <dbReference type="Pfam" id="PF06958"/>
    </source>
</evidence>
<keyword evidence="2" id="KW-0044">Antibiotic</keyword>
<keyword evidence="3" id="KW-0078">Bacteriocin</keyword>
<comment type="caution">
    <text evidence="6">The sequence shown here is derived from an EMBL/GenBank/DDBJ whole genome shotgun (WGS) entry which is preliminary data.</text>
</comment>
<keyword evidence="4" id="KW-0472">Membrane</keyword>
<dbReference type="InterPro" id="IPR016128">
    <property type="entry name" value="Pyosin/cloacin_T_dom"/>
</dbReference>